<accession>A0AA37V2T2</accession>
<protein>
    <recommendedName>
        <fullName evidence="4">Secreted protein</fullName>
    </recommendedName>
</protein>
<feature type="signal peptide" evidence="1">
    <location>
        <begin position="1"/>
        <end position="26"/>
    </location>
</feature>
<dbReference type="AlphaFoldDB" id="A0AA37V2T2"/>
<dbReference type="EMBL" id="BRXS01000003">
    <property type="protein sequence ID" value="GLC25662.1"/>
    <property type="molecule type" value="Genomic_DNA"/>
</dbReference>
<gene>
    <name evidence="2" type="ORF">rosag_21750</name>
</gene>
<evidence type="ECO:0000256" key="1">
    <source>
        <dbReference type="SAM" id="SignalP"/>
    </source>
</evidence>
<dbReference type="Proteomes" id="UP001161325">
    <property type="component" value="Unassembled WGS sequence"/>
</dbReference>
<organism evidence="2 3">
    <name type="scientific">Roseisolibacter agri</name>
    <dbReference type="NCBI Taxonomy" id="2014610"/>
    <lineage>
        <taxon>Bacteria</taxon>
        <taxon>Pseudomonadati</taxon>
        <taxon>Gemmatimonadota</taxon>
        <taxon>Gemmatimonadia</taxon>
        <taxon>Gemmatimonadales</taxon>
        <taxon>Gemmatimonadaceae</taxon>
        <taxon>Roseisolibacter</taxon>
    </lineage>
</organism>
<name>A0AA37V2T2_9BACT</name>
<evidence type="ECO:0008006" key="4">
    <source>
        <dbReference type="Google" id="ProtNLM"/>
    </source>
</evidence>
<evidence type="ECO:0000313" key="2">
    <source>
        <dbReference type="EMBL" id="GLC25662.1"/>
    </source>
</evidence>
<feature type="chain" id="PRO_5041330909" description="Secreted protein" evidence="1">
    <location>
        <begin position="27"/>
        <end position="242"/>
    </location>
</feature>
<comment type="caution">
    <text evidence="2">The sequence shown here is derived from an EMBL/GenBank/DDBJ whole genome shotgun (WGS) entry which is preliminary data.</text>
</comment>
<keyword evidence="3" id="KW-1185">Reference proteome</keyword>
<reference evidence="2" key="1">
    <citation type="submission" date="2022-08" db="EMBL/GenBank/DDBJ databases">
        <title>Draft genome sequencing of Roseisolibacter agri AW1220.</title>
        <authorList>
            <person name="Tobiishi Y."/>
            <person name="Tonouchi A."/>
        </authorList>
    </citation>
    <scope>NUCLEOTIDE SEQUENCE</scope>
    <source>
        <strain evidence="2">AW1220</strain>
    </source>
</reference>
<evidence type="ECO:0000313" key="3">
    <source>
        <dbReference type="Proteomes" id="UP001161325"/>
    </source>
</evidence>
<sequence length="242" mass="26339">MFMSTPPRFRLIPALLLLAAPTLAAAQAPRDPAVPYASWGEAQREAADAIAGRKLARPADGRYRVGDAVIVDDENGKVYRAHVILAEDTRYRVRYDGFGPENVRYYDAARILGYQPGVVAAPASAPPSHAASASAVPSSAVPSSVIGPGKWGCTESYWRVTKATYDFEMRGSFTLAANGTYDYPGQGSRGRWRWDAATSAVRFTGGFFDGARAVRIEDSNRIRLELPTNDPQRPRKWSCGPV</sequence>
<keyword evidence="1" id="KW-0732">Signal</keyword>
<proteinExistence type="predicted"/>